<comment type="caution">
    <text evidence="3">The sequence shown here is derived from an EMBL/GenBank/DDBJ whole genome shotgun (WGS) entry which is preliminary data.</text>
</comment>
<dbReference type="InterPro" id="IPR053147">
    <property type="entry name" value="Hsp_HslJ-like"/>
</dbReference>
<protein>
    <submittedName>
        <fullName evidence="3">META domain-containing protein</fullName>
    </submittedName>
</protein>
<sequence>MKMLVLAALLLTSARAAAPNSPPLTGTVWTMTQIAPQGKALTPGARLRRPTFRVMPGGLLTGWTGCQGFSGWATVKGRTMRVTPLKLSGTSDCPDHALSLEADFLNLLQSARRFEIRGQTLTLYSEGKRFMNFQGSTGGKSVTDNPPPSASLQGDWQLTTLLHRGQPVKLSEKAAFTIGDTAAGLELRGNAGCNQLFGKVVVQGRTLSVSALGMTMMLCQDMAAETAVVDILGIPVAVTWNGDTVTWRNSRGELTLTRAGRPEAALRKVGEKDVQGRTFTLKTVAGQPLGRTVKPVTVQFGAGRVSGSDGCNSFSGSAEWRGGRVTVGALALTRMACPGMDRVPSLPEFLGSSPSAQLDGDTLRLSAEGATWTFTAQP</sequence>
<dbReference type="InterPro" id="IPR038670">
    <property type="entry name" value="HslJ-like_sf"/>
</dbReference>
<feature type="domain" description="DUF306" evidence="2">
    <location>
        <begin position="151"/>
        <end position="257"/>
    </location>
</feature>
<dbReference type="Proteomes" id="UP000286287">
    <property type="component" value="Unassembled WGS sequence"/>
</dbReference>
<proteinExistence type="predicted"/>
<dbReference type="AlphaFoldDB" id="A0A418VBE4"/>
<dbReference type="OrthoDB" id="5348860at2"/>
<evidence type="ECO:0000313" key="4">
    <source>
        <dbReference type="Proteomes" id="UP000286287"/>
    </source>
</evidence>
<dbReference type="EMBL" id="QYUJ01000014">
    <property type="protein sequence ID" value="RJF73417.1"/>
    <property type="molecule type" value="Genomic_DNA"/>
</dbReference>
<feature type="signal peptide" evidence="1">
    <location>
        <begin position="1"/>
        <end position="18"/>
    </location>
</feature>
<dbReference type="Gene3D" id="2.40.128.270">
    <property type="match status" value="3"/>
</dbReference>
<evidence type="ECO:0000259" key="2">
    <source>
        <dbReference type="Pfam" id="PF03724"/>
    </source>
</evidence>
<accession>A0A418VBE4</accession>
<feature type="chain" id="PRO_5019560117" evidence="1">
    <location>
        <begin position="19"/>
        <end position="378"/>
    </location>
</feature>
<dbReference type="Pfam" id="PF03724">
    <property type="entry name" value="META"/>
    <property type="match status" value="3"/>
</dbReference>
<dbReference type="InterPro" id="IPR005184">
    <property type="entry name" value="DUF306_Meta_HslJ"/>
</dbReference>
<evidence type="ECO:0000313" key="3">
    <source>
        <dbReference type="EMBL" id="RJF73417.1"/>
    </source>
</evidence>
<evidence type="ECO:0000256" key="1">
    <source>
        <dbReference type="SAM" id="SignalP"/>
    </source>
</evidence>
<name>A0A418VBE4_9DEIO</name>
<feature type="domain" description="DUF306" evidence="2">
    <location>
        <begin position="23"/>
        <end position="133"/>
    </location>
</feature>
<dbReference type="RefSeq" id="WP_119766150.1">
    <property type="nucleotide sequence ID" value="NZ_QYUJ01000014.1"/>
</dbReference>
<feature type="domain" description="DUF306" evidence="2">
    <location>
        <begin position="272"/>
        <end position="374"/>
    </location>
</feature>
<keyword evidence="4" id="KW-1185">Reference proteome</keyword>
<dbReference type="PANTHER" id="PTHR35535:SF1">
    <property type="entry name" value="HEAT SHOCK PROTEIN HSLJ"/>
    <property type="match status" value="1"/>
</dbReference>
<dbReference type="PANTHER" id="PTHR35535">
    <property type="entry name" value="HEAT SHOCK PROTEIN HSLJ"/>
    <property type="match status" value="1"/>
</dbReference>
<organism evidence="3 4">
    <name type="scientific">Deinococcus cavernae</name>
    <dbReference type="NCBI Taxonomy" id="2320857"/>
    <lineage>
        <taxon>Bacteria</taxon>
        <taxon>Thermotogati</taxon>
        <taxon>Deinococcota</taxon>
        <taxon>Deinococci</taxon>
        <taxon>Deinococcales</taxon>
        <taxon>Deinococcaceae</taxon>
        <taxon>Deinococcus</taxon>
    </lineage>
</organism>
<keyword evidence="1" id="KW-0732">Signal</keyword>
<reference evidence="3 4" key="1">
    <citation type="submission" date="2018-09" db="EMBL/GenBank/DDBJ databases">
        <authorList>
            <person name="Zhu H."/>
        </authorList>
    </citation>
    <scope>NUCLEOTIDE SEQUENCE [LARGE SCALE GENOMIC DNA]</scope>
    <source>
        <strain evidence="3 4">K2S05-167</strain>
    </source>
</reference>
<gene>
    <name evidence="3" type="ORF">D3875_19580</name>
</gene>